<comment type="caution">
    <text evidence="1">The sequence shown here is derived from an EMBL/GenBank/DDBJ whole genome shotgun (WGS) entry which is preliminary data.</text>
</comment>
<accession>A0A4C1TM35</accession>
<sequence>MCGIIENVNQREARIKIRCNFVDFQRFPENLWDLDYAFWLVLFIGRLNQVQLIKRINSMTFLIEVELNYFVSSLVDSPRPALGQREGLKGQALQSEIDCEMMYLDIGSTES</sequence>
<evidence type="ECO:0000313" key="2">
    <source>
        <dbReference type="Proteomes" id="UP000299102"/>
    </source>
</evidence>
<organism evidence="1 2">
    <name type="scientific">Eumeta variegata</name>
    <name type="common">Bagworm moth</name>
    <name type="synonym">Eumeta japonica</name>
    <dbReference type="NCBI Taxonomy" id="151549"/>
    <lineage>
        <taxon>Eukaryota</taxon>
        <taxon>Metazoa</taxon>
        <taxon>Ecdysozoa</taxon>
        <taxon>Arthropoda</taxon>
        <taxon>Hexapoda</taxon>
        <taxon>Insecta</taxon>
        <taxon>Pterygota</taxon>
        <taxon>Neoptera</taxon>
        <taxon>Endopterygota</taxon>
        <taxon>Lepidoptera</taxon>
        <taxon>Glossata</taxon>
        <taxon>Ditrysia</taxon>
        <taxon>Tineoidea</taxon>
        <taxon>Psychidae</taxon>
        <taxon>Oiketicinae</taxon>
        <taxon>Eumeta</taxon>
    </lineage>
</organism>
<gene>
    <name evidence="1" type="ORF">EVAR_7733_1</name>
</gene>
<dbReference type="EMBL" id="BGZK01000064">
    <property type="protein sequence ID" value="GBP14448.1"/>
    <property type="molecule type" value="Genomic_DNA"/>
</dbReference>
<dbReference type="Proteomes" id="UP000299102">
    <property type="component" value="Unassembled WGS sequence"/>
</dbReference>
<name>A0A4C1TM35_EUMVA</name>
<dbReference type="AlphaFoldDB" id="A0A4C1TM35"/>
<evidence type="ECO:0000313" key="1">
    <source>
        <dbReference type="EMBL" id="GBP14448.1"/>
    </source>
</evidence>
<keyword evidence="2" id="KW-1185">Reference proteome</keyword>
<protein>
    <submittedName>
        <fullName evidence="1">Uncharacterized protein</fullName>
    </submittedName>
</protein>
<proteinExistence type="predicted"/>
<reference evidence="1 2" key="1">
    <citation type="journal article" date="2019" name="Commun. Biol.">
        <title>The bagworm genome reveals a unique fibroin gene that provides high tensile strength.</title>
        <authorList>
            <person name="Kono N."/>
            <person name="Nakamura H."/>
            <person name="Ohtoshi R."/>
            <person name="Tomita M."/>
            <person name="Numata K."/>
            <person name="Arakawa K."/>
        </authorList>
    </citation>
    <scope>NUCLEOTIDE SEQUENCE [LARGE SCALE GENOMIC DNA]</scope>
</reference>